<dbReference type="PANTHER" id="PTHR35867">
    <property type="entry name" value="PROTEIN RSEC"/>
    <property type="match status" value="1"/>
</dbReference>
<dbReference type="EMBL" id="JAIPME010000002">
    <property type="protein sequence ID" value="MBZ2387386.1"/>
    <property type="molecule type" value="Genomic_DNA"/>
</dbReference>
<name>A0ABS7T0R6_9FIRM</name>
<evidence type="ECO:0000313" key="3">
    <source>
        <dbReference type="Proteomes" id="UP000734271"/>
    </source>
</evidence>
<protein>
    <submittedName>
        <fullName evidence="2">SoxR reducing system RseC family protein</fullName>
    </submittedName>
</protein>
<dbReference type="InterPro" id="IPR007359">
    <property type="entry name" value="SigmaE_reg_RseC_MucC"/>
</dbReference>
<dbReference type="PANTHER" id="PTHR35867:SF1">
    <property type="entry name" value="PROTEIN RSEC"/>
    <property type="match status" value="1"/>
</dbReference>
<dbReference type="RefSeq" id="WP_223420330.1">
    <property type="nucleotide sequence ID" value="NZ_JAIPME010000002.1"/>
</dbReference>
<sequence>MAMTKEGLVLENNNGNLKIKVDRNSACGSCAASGSCAERKTTIIEIFSADNINKGDKVILESDADEISKISALVYVVPVILVMIGALAPSFLLKNSGYDTNLISLGSVILMLVLSVLYIKRLDKGAKKENLMKVRKIY</sequence>
<comment type="caution">
    <text evidence="2">The sequence shown here is derived from an EMBL/GenBank/DDBJ whole genome shotgun (WGS) entry which is preliminary data.</text>
</comment>
<dbReference type="Proteomes" id="UP000734271">
    <property type="component" value="Unassembled WGS sequence"/>
</dbReference>
<feature type="transmembrane region" description="Helical" evidence="1">
    <location>
        <begin position="72"/>
        <end position="92"/>
    </location>
</feature>
<keyword evidence="1" id="KW-0812">Transmembrane</keyword>
<dbReference type="InterPro" id="IPR026268">
    <property type="entry name" value="RseC"/>
</dbReference>
<evidence type="ECO:0000313" key="2">
    <source>
        <dbReference type="EMBL" id="MBZ2387386.1"/>
    </source>
</evidence>
<evidence type="ECO:0000256" key="1">
    <source>
        <dbReference type="SAM" id="Phobius"/>
    </source>
</evidence>
<accession>A0ABS7T0R6</accession>
<keyword evidence="1" id="KW-0472">Membrane</keyword>
<organism evidence="2 3">
    <name type="scientific">Anaerococcus murdochii</name>
    <dbReference type="NCBI Taxonomy" id="411577"/>
    <lineage>
        <taxon>Bacteria</taxon>
        <taxon>Bacillati</taxon>
        <taxon>Bacillota</taxon>
        <taxon>Tissierellia</taxon>
        <taxon>Tissierellales</taxon>
        <taxon>Peptoniphilaceae</taxon>
        <taxon>Anaerococcus</taxon>
    </lineage>
</organism>
<keyword evidence="1" id="KW-1133">Transmembrane helix</keyword>
<feature type="transmembrane region" description="Helical" evidence="1">
    <location>
        <begin position="98"/>
        <end position="119"/>
    </location>
</feature>
<gene>
    <name evidence="2" type="ORF">K8P03_08835</name>
</gene>
<keyword evidence="3" id="KW-1185">Reference proteome</keyword>
<reference evidence="2 3" key="1">
    <citation type="submission" date="2021-08" db="EMBL/GenBank/DDBJ databases">
        <title>FDA dAtabase for Regulatory Grade micrObial Sequences (FDA-ARGOS): Supporting development and validation of Infectious Disease Dx tests.</title>
        <authorList>
            <person name="Sproer C."/>
            <person name="Gronow S."/>
            <person name="Severitt S."/>
            <person name="Schroder I."/>
            <person name="Tallon L."/>
            <person name="Sadzewicz L."/>
            <person name="Zhao X."/>
            <person name="Boylan J."/>
            <person name="Ott S."/>
            <person name="Bowen H."/>
            <person name="Vavikolanu K."/>
            <person name="Hazen T."/>
            <person name="Aluvathingal J."/>
            <person name="Nadendla S."/>
            <person name="Lowell S."/>
            <person name="Myers T."/>
            <person name="Yan Y."/>
            <person name="Sichtig H."/>
        </authorList>
    </citation>
    <scope>NUCLEOTIDE SEQUENCE [LARGE SCALE GENOMIC DNA]</scope>
    <source>
        <strain evidence="2 3">FDAARGOS_1460</strain>
    </source>
</reference>
<dbReference type="PIRSF" id="PIRSF004923">
    <property type="entry name" value="RseC"/>
    <property type="match status" value="1"/>
</dbReference>
<proteinExistence type="predicted"/>
<dbReference type="Pfam" id="PF04246">
    <property type="entry name" value="RseC_MucC"/>
    <property type="match status" value="1"/>
</dbReference>